<comment type="caution">
    <text evidence="2">The sequence shown here is derived from an EMBL/GenBank/DDBJ whole genome shotgun (WGS) entry which is preliminary data.</text>
</comment>
<evidence type="ECO:0000313" key="3">
    <source>
        <dbReference type="Proteomes" id="UP001066276"/>
    </source>
</evidence>
<evidence type="ECO:0000313" key="2">
    <source>
        <dbReference type="EMBL" id="KAJ1151157.1"/>
    </source>
</evidence>
<evidence type="ECO:0000256" key="1">
    <source>
        <dbReference type="SAM" id="MobiDB-lite"/>
    </source>
</evidence>
<name>A0AAV7RHP3_PLEWA</name>
<dbReference type="Proteomes" id="UP001066276">
    <property type="component" value="Chromosome 5"/>
</dbReference>
<dbReference type="AlphaFoldDB" id="A0AAV7RHP3"/>
<dbReference type="EMBL" id="JANPWB010000009">
    <property type="protein sequence ID" value="KAJ1151157.1"/>
    <property type="molecule type" value="Genomic_DNA"/>
</dbReference>
<sequence length="147" mass="15552">MPLSRSCGGAWQVVSGYSSLLQGRTCSRDKNMTKEKQLFATKQSTIGTFVQPRAIAQGPSTALLAVPDNATLLEAIVQSCDALDAKLEASDSDIVLLCKVPKRAVVKITEAEAHVSRVKDMVTSLQKSHQAGGHDKRVGLEGQGCGG</sequence>
<keyword evidence="3" id="KW-1185">Reference proteome</keyword>
<reference evidence="2" key="1">
    <citation type="journal article" date="2022" name="bioRxiv">
        <title>Sequencing and chromosome-scale assembly of the giantPleurodeles waltlgenome.</title>
        <authorList>
            <person name="Brown T."/>
            <person name="Elewa A."/>
            <person name="Iarovenko S."/>
            <person name="Subramanian E."/>
            <person name="Araus A.J."/>
            <person name="Petzold A."/>
            <person name="Susuki M."/>
            <person name="Suzuki K.-i.T."/>
            <person name="Hayashi T."/>
            <person name="Toyoda A."/>
            <person name="Oliveira C."/>
            <person name="Osipova E."/>
            <person name="Leigh N.D."/>
            <person name="Simon A."/>
            <person name="Yun M.H."/>
        </authorList>
    </citation>
    <scope>NUCLEOTIDE SEQUENCE</scope>
    <source>
        <strain evidence="2">20211129_DDA</strain>
        <tissue evidence="2">Liver</tissue>
    </source>
</reference>
<gene>
    <name evidence="2" type="ORF">NDU88_003944</name>
</gene>
<protein>
    <submittedName>
        <fullName evidence="2">Uncharacterized protein</fullName>
    </submittedName>
</protein>
<feature type="region of interest" description="Disordered" evidence="1">
    <location>
        <begin position="126"/>
        <end position="147"/>
    </location>
</feature>
<organism evidence="2 3">
    <name type="scientific">Pleurodeles waltl</name>
    <name type="common">Iberian ribbed newt</name>
    <dbReference type="NCBI Taxonomy" id="8319"/>
    <lineage>
        <taxon>Eukaryota</taxon>
        <taxon>Metazoa</taxon>
        <taxon>Chordata</taxon>
        <taxon>Craniata</taxon>
        <taxon>Vertebrata</taxon>
        <taxon>Euteleostomi</taxon>
        <taxon>Amphibia</taxon>
        <taxon>Batrachia</taxon>
        <taxon>Caudata</taxon>
        <taxon>Salamandroidea</taxon>
        <taxon>Salamandridae</taxon>
        <taxon>Pleurodelinae</taxon>
        <taxon>Pleurodeles</taxon>
    </lineage>
</organism>
<proteinExistence type="predicted"/>
<accession>A0AAV7RHP3</accession>